<proteinExistence type="predicted"/>
<dbReference type="Pfam" id="PF00571">
    <property type="entry name" value="CBS"/>
    <property type="match status" value="2"/>
</dbReference>
<dbReference type="SUPFAM" id="SSF54631">
    <property type="entry name" value="CBS-domain pair"/>
    <property type="match status" value="1"/>
</dbReference>
<evidence type="ECO:0000256" key="1">
    <source>
        <dbReference type="PROSITE-ProRule" id="PRU00703"/>
    </source>
</evidence>
<dbReference type="PATRIC" id="fig|1225564.3.peg.5471"/>
<sequence length="395" mass="42861">MSLFKRLIPDLTPVSRIEQLRVCAGVLIGILLLGLIGTRSRDLMEGLPLLSAPLGASAILLFALPGSPLAQPWSILGGNMISAAIGVACARWIPEELIAASMAGTLSVAMMFVLRCLHPPSGALALMAVLGGPTIKAAGFGFVVWPVGAGSLAMLVVALIFNNLTGKRYPHLSKSAPVNRHKTSDPTPMERVGVKATDLDIVLNQYDQVIDMDRDSLEDLFRRLEMQAYNRRFGGMTCAEIMSRDVATVTPETSLRDAWKLFRQHHIKALPVVSGDHRAIGIITQTDLIKHSDWDLRTGFQMSVPQIARRVIRLDRKVGEIMTSPVQTARQDAVVAELVPRMADAGLHQVPIVDRDSLLVGIVTQSDLVAALFRGRGMIQAESRPNGRIPLSAVR</sequence>
<feature type="transmembrane region" description="Helical" evidence="2">
    <location>
        <begin position="19"/>
        <end position="37"/>
    </location>
</feature>
<dbReference type="EMBL" id="LCYG01000056">
    <property type="protein sequence ID" value="KLK91362.1"/>
    <property type="molecule type" value="Genomic_DNA"/>
</dbReference>
<evidence type="ECO:0000313" key="5">
    <source>
        <dbReference type="Proteomes" id="UP000035489"/>
    </source>
</evidence>
<dbReference type="PANTHER" id="PTHR33741:SF5">
    <property type="entry name" value="TRANSMEMBRANE PROTEIN DDB_G0269096-RELATED"/>
    <property type="match status" value="1"/>
</dbReference>
<dbReference type="STRING" id="1225564.AA309_20715"/>
<organism evidence="4 5">
    <name type="scientific">Microvirga vignae</name>
    <dbReference type="NCBI Taxonomy" id="1225564"/>
    <lineage>
        <taxon>Bacteria</taxon>
        <taxon>Pseudomonadati</taxon>
        <taxon>Pseudomonadota</taxon>
        <taxon>Alphaproteobacteria</taxon>
        <taxon>Hyphomicrobiales</taxon>
        <taxon>Methylobacteriaceae</taxon>
        <taxon>Microvirga</taxon>
    </lineage>
</organism>
<name>A0A0H1RFK4_9HYPH</name>
<comment type="caution">
    <text evidence="4">The sequence shown here is derived from an EMBL/GenBank/DDBJ whole genome shotgun (WGS) entry which is preliminary data.</text>
</comment>
<feature type="transmembrane region" description="Helical" evidence="2">
    <location>
        <begin position="97"/>
        <end position="117"/>
    </location>
</feature>
<keyword evidence="2" id="KW-0472">Membrane</keyword>
<dbReference type="InterPro" id="IPR000644">
    <property type="entry name" value="CBS_dom"/>
</dbReference>
<feature type="domain" description="CBS" evidence="3">
    <location>
        <begin position="322"/>
        <end position="378"/>
    </location>
</feature>
<gene>
    <name evidence="4" type="ORF">AA309_20715</name>
</gene>
<dbReference type="Proteomes" id="UP000035489">
    <property type="component" value="Unassembled WGS sequence"/>
</dbReference>
<dbReference type="InterPro" id="IPR058581">
    <property type="entry name" value="TM_HPP"/>
</dbReference>
<dbReference type="InterPro" id="IPR007065">
    <property type="entry name" value="HPP"/>
</dbReference>
<feature type="transmembrane region" description="Helical" evidence="2">
    <location>
        <begin position="49"/>
        <end position="67"/>
    </location>
</feature>
<dbReference type="SMART" id="SM00116">
    <property type="entry name" value="CBS"/>
    <property type="match status" value="2"/>
</dbReference>
<evidence type="ECO:0000259" key="3">
    <source>
        <dbReference type="PROSITE" id="PS51371"/>
    </source>
</evidence>
<reference evidence="4 5" key="1">
    <citation type="submission" date="2015-05" db="EMBL/GenBank/DDBJ databases">
        <title>Draft genome sequence of Microvirga vignae strain BR3299, a novel nitrogen fixing bacteria isolated from Brazil semi-aired region.</title>
        <authorList>
            <person name="Zilli J.E."/>
            <person name="Passos S.R."/>
            <person name="Leite J."/>
            <person name="Baldani J.I."/>
            <person name="Xavier G.R."/>
            <person name="Rumjaneck N.G."/>
            <person name="Simoes-Araujo J.L."/>
        </authorList>
    </citation>
    <scope>NUCLEOTIDE SEQUENCE [LARGE SCALE GENOMIC DNA]</scope>
    <source>
        <strain evidence="4 5">BR3299</strain>
    </source>
</reference>
<feature type="domain" description="CBS" evidence="3">
    <location>
        <begin position="242"/>
        <end position="299"/>
    </location>
</feature>
<keyword evidence="1" id="KW-0129">CBS domain</keyword>
<protein>
    <submittedName>
        <fullName evidence="4">Membrane protein</fullName>
    </submittedName>
</protein>
<dbReference type="Pfam" id="PF04982">
    <property type="entry name" value="TM_HPP"/>
    <property type="match status" value="1"/>
</dbReference>
<feature type="transmembrane region" description="Helical" evidence="2">
    <location>
        <begin position="137"/>
        <end position="161"/>
    </location>
</feature>
<dbReference type="AlphaFoldDB" id="A0A0H1RFK4"/>
<keyword evidence="2" id="KW-0812">Transmembrane</keyword>
<dbReference type="PANTHER" id="PTHR33741">
    <property type="entry name" value="TRANSMEMBRANE PROTEIN DDB_G0269096-RELATED"/>
    <property type="match status" value="1"/>
</dbReference>
<evidence type="ECO:0000313" key="4">
    <source>
        <dbReference type="EMBL" id="KLK91362.1"/>
    </source>
</evidence>
<dbReference type="RefSeq" id="WP_047190996.1">
    <property type="nucleotide sequence ID" value="NZ_LCYG01000056.1"/>
</dbReference>
<dbReference type="InterPro" id="IPR046342">
    <property type="entry name" value="CBS_dom_sf"/>
</dbReference>
<keyword evidence="5" id="KW-1185">Reference proteome</keyword>
<dbReference type="Gene3D" id="3.10.580.10">
    <property type="entry name" value="CBS-domain"/>
    <property type="match status" value="1"/>
</dbReference>
<evidence type="ECO:0000256" key="2">
    <source>
        <dbReference type="SAM" id="Phobius"/>
    </source>
</evidence>
<dbReference type="PROSITE" id="PS51371">
    <property type="entry name" value="CBS"/>
    <property type="match status" value="2"/>
</dbReference>
<accession>A0A0H1RFK4</accession>
<keyword evidence="2" id="KW-1133">Transmembrane helix</keyword>
<dbReference type="CDD" id="cd04600">
    <property type="entry name" value="CBS_pair_HPP_assoc"/>
    <property type="match status" value="1"/>
</dbReference>